<evidence type="ECO:0000256" key="1">
    <source>
        <dbReference type="ARBA" id="ARBA00023002"/>
    </source>
</evidence>
<dbReference type="Gene3D" id="3.40.50.720">
    <property type="entry name" value="NAD(P)-binding Rossmann-like Domain"/>
    <property type="match status" value="1"/>
</dbReference>
<dbReference type="GO" id="GO:0016651">
    <property type="term" value="F:oxidoreductase activity, acting on NAD(P)H"/>
    <property type="evidence" value="ECO:0007669"/>
    <property type="project" value="InterPro"/>
</dbReference>
<feature type="domain" description="Pyrroline-5-carboxylate reductase catalytic N-terminal" evidence="2">
    <location>
        <begin position="8"/>
        <end position="104"/>
    </location>
</feature>
<dbReference type="GO" id="GO:0008823">
    <property type="term" value="F:cupric reductase (NADH) activity"/>
    <property type="evidence" value="ECO:0007669"/>
    <property type="project" value="TreeGrafter"/>
</dbReference>
<protein>
    <submittedName>
        <fullName evidence="3">Reduced coenzyme F420:NADP oxidoreductase</fullName>
    </submittedName>
</protein>
<dbReference type="PANTHER" id="PTHR14239:SF0">
    <property type="entry name" value="F420-DEPENDENT NADP REDUCTASE"/>
    <property type="match status" value="1"/>
</dbReference>
<accession>A0A239D4G8</accession>
<dbReference type="EMBL" id="FZOS01000003">
    <property type="protein sequence ID" value="SNS26751.1"/>
    <property type="molecule type" value="Genomic_DNA"/>
</dbReference>
<keyword evidence="4" id="KW-1185">Reference proteome</keyword>
<evidence type="ECO:0000313" key="4">
    <source>
        <dbReference type="Proteomes" id="UP000198281"/>
    </source>
</evidence>
<dbReference type="GO" id="GO:0006740">
    <property type="term" value="P:NADPH regeneration"/>
    <property type="evidence" value="ECO:0007669"/>
    <property type="project" value="InterPro"/>
</dbReference>
<sequence length="222" mass="22400">MAEGKPTLAVLGGTGKEGSGLAARWAAAGYEVVIGGREAAKAEAVAAELAAEIPGANIRGADNAAAAAAGEIVVLTVPFAAQQATALGVKAALEGKILIDVTVPLVPPKVNRVQLPEGGSAVLALQAALGDGVRVVSAFQNISAHHLRDLDHDLDCDVLVAGDDIAAREDVIKLAEAAKLRGFHAGPLCNSVVAEALTSVLISINQRYKVPSAGIRITGLAD</sequence>
<dbReference type="InterPro" id="IPR028939">
    <property type="entry name" value="P5C_Rdtase_cat_N"/>
</dbReference>
<organism evidence="3 4">
    <name type="scientific">Edaphosphingomonas laterariae</name>
    <dbReference type="NCBI Taxonomy" id="861865"/>
    <lineage>
        <taxon>Bacteria</taxon>
        <taxon>Pseudomonadati</taxon>
        <taxon>Pseudomonadota</taxon>
        <taxon>Alphaproteobacteria</taxon>
        <taxon>Sphingomonadales</taxon>
        <taxon>Rhizorhabdaceae</taxon>
        <taxon>Edaphosphingomonas</taxon>
    </lineage>
</organism>
<proteinExistence type="predicted"/>
<dbReference type="AlphaFoldDB" id="A0A239D4G8"/>
<dbReference type="Proteomes" id="UP000198281">
    <property type="component" value="Unassembled WGS sequence"/>
</dbReference>
<dbReference type="InterPro" id="IPR051267">
    <property type="entry name" value="STEAP_metalloreductase"/>
</dbReference>
<reference evidence="4" key="1">
    <citation type="submission" date="2017-06" db="EMBL/GenBank/DDBJ databases">
        <authorList>
            <person name="Varghese N."/>
            <person name="Submissions S."/>
        </authorList>
    </citation>
    <scope>NUCLEOTIDE SEQUENCE [LARGE SCALE GENOMIC DNA]</scope>
    <source>
        <strain evidence="4">LNB2</strain>
    </source>
</reference>
<dbReference type="OrthoDB" id="5738121at2"/>
<dbReference type="GO" id="GO:0015677">
    <property type="term" value="P:copper ion import"/>
    <property type="evidence" value="ECO:0007669"/>
    <property type="project" value="TreeGrafter"/>
</dbReference>
<dbReference type="GO" id="GO:0005886">
    <property type="term" value="C:plasma membrane"/>
    <property type="evidence" value="ECO:0007669"/>
    <property type="project" value="TreeGrafter"/>
</dbReference>
<keyword evidence="1" id="KW-0560">Oxidoreductase</keyword>
<name>A0A239D4G8_9SPHN</name>
<dbReference type="RefSeq" id="WP_089218467.1">
    <property type="nucleotide sequence ID" value="NZ_FZOS01000003.1"/>
</dbReference>
<evidence type="ECO:0000259" key="2">
    <source>
        <dbReference type="Pfam" id="PF03807"/>
    </source>
</evidence>
<dbReference type="SUPFAM" id="SSF51735">
    <property type="entry name" value="NAD(P)-binding Rossmann-fold domains"/>
    <property type="match status" value="1"/>
</dbReference>
<dbReference type="GO" id="GO:0050661">
    <property type="term" value="F:NADP binding"/>
    <property type="evidence" value="ECO:0007669"/>
    <property type="project" value="InterPro"/>
</dbReference>
<dbReference type="GO" id="GO:0070967">
    <property type="term" value="F:coenzyme F420 binding"/>
    <property type="evidence" value="ECO:0007669"/>
    <property type="project" value="InterPro"/>
</dbReference>
<dbReference type="Pfam" id="PF03807">
    <property type="entry name" value="F420_oxidored"/>
    <property type="match status" value="1"/>
</dbReference>
<gene>
    <name evidence="3" type="ORF">SAMN06295912_103188</name>
</gene>
<evidence type="ECO:0000313" key="3">
    <source>
        <dbReference type="EMBL" id="SNS26751.1"/>
    </source>
</evidence>
<dbReference type="GO" id="GO:0052851">
    <property type="term" value="F:ferric-chelate reductase (NADPH) activity"/>
    <property type="evidence" value="ECO:0007669"/>
    <property type="project" value="TreeGrafter"/>
</dbReference>
<dbReference type="NCBIfam" id="TIGR01915">
    <property type="entry name" value="npdG"/>
    <property type="match status" value="1"/>
</dbReference>
<dbReference type="InterPro" id="IPR010185">
    <property type="entry name" value="NpdG"/>
</dbReference>
<dbReference type="PANTHER" id="PTHR14239">
    <property type="entry name" value="DUDULIN-RELATED"/>
    <property type="match status" value="1"/>
</dbReference>
<dbReference type="InterPro" id="IPR036291">
    <property type="entry name" value="NAD(P)-bd_dom_sf"/>
</dbReference>